<keyword evidence="1" id="KW-1133">Transmembrane helix</keyword>
<feature type="transmembrane region" description="Helical" evidence="1">
    <location>
        <begin position="123"/>
        <end position="143"/>
    </location>
</feature>
<evidence type="ECO:0000313" key="2">
    <source>
        <dbReference type="EMBL" id="MBZ9610921.1"/>
    </source>
</evidence>
<reference evidence="2 3" key="1">
    <citation type="submission" date="2021-08" db="EMBL/GenBank/DDBJ databases">
        <title>Rheinheimera aquimaris sp. nov., isolated from seawater of the East Sea in Korea.</title>
        <authorList>
            <person name="Kim K.H."/>
            <person name="Wenting R."/>
            <person name="Kim K.R."/>
            <person name="Jeon C.O."/>
        </authorList>
    </citation>
    <scope>NUCLEOTIDE SEQUENCE [LARGE SCALE GENOMIC DNA]</scope>
    <source>
        <strain evidence="2 3">MA-13</strain>
    </source>
</reference>
<feature type="transmembrane region" description="Helical" evidence="1">
    <location>
        <begin position="55"/>
        <end position="76"/>
    </location>
</feature>
<dbReference type="EMBL" id="JAERPS020000001">
    <property type="protein sequence ID" value="MBZ9610921.1"/>
    <property type="molecule type" value="Genomic_DNA"/>
</dbReference>
<keyword evidence="1" id="KW-0472">Membrane</keyword>
<evidence type="ECO:0000256" key="1">
    <source>
        <dbReference type="SAM" id="Phobius"/>
    </source>
</evidence>
<accession>A0ABS7X5V1</accession>
<comment type="caution">
    <text evidence="2">The sequence shown here is derived from an EMBL/GenBank/DDBJ whole genome shotgun (WGS) entry which is preliminary data.</text>
</comment>
<proteinExistence type="predicted"/>
<sequence length="186" mass="21362">MPENNEPIESNVRLQILMSGWSGQMNAIWHIHQHVSLAEAASASAWFLLYTNGHINLASALMLFMNVILIISFFSVKRHYQIQDNFDQMLRRAGIFDSDPKPQSALLDIPYIRNWSRLFNHELARLLILVVIIVNLALGMSAAVSSKDYLSLASIFTYINGLLTLHLLYRWRELIAPYRKVDHKPT</sequence>
<name>A0ABS7X5V1_9GAMM</name>
<feature type="transmembrane region" description="Helical" evidence="1">
    <location>
        <begin position="149"/>
        <end position="169"/>
    </location>
</feature>
<organism evidence="2 3">
    <name type="scientific">Rheinheimera maricola</name>
    <dbReference type="NCBI Taxonomy" id="2793282"/>
    <lineage>
        <taxon>Bacteria</taxon>
        <taxon>Pseudomonadati</taxon>
        <taxon>Pseudomonadota</taxon>
        <taxon>Gammaproteobacteria</taxon>
        <taxon>Chromatiales</taxon>
        <taxon>Chromatiaceae</taxon>
        <taxon>Rheinheimera</taxon>
    </lineage>
</organism>
<dbReference type="Proteomes" id="UP000663814">
    <property type="component" value="Unassembled WGS sequence"/>
</dbReference>
<keyword evidence="1" id="KW-0812">Transmembrane</keyword>
<protein>
    <submittedName>
        <fullName evidence="2">Uncharacterized protein</fullName>
    </submittedName>
</protein>
<dbReference type="RefSeq" id="WP_205310504.1">
    <property type="nucleotide sequence ID" value="NZ_JAERPS020000001.1"/>
</dbReference>
<gene>
    <name evidence="2" type="ORF">I4W93_004875</name>
</gene>
<evidence type="ECO:0000313" key="3">
    <source>
        <dbReference type="Proteomes" id="UP000663814"/>
    </source>
</evidence>
<keyword evidence="3" id="KW-1185">Reference proteome</keyword>